<dbReference type="InterPro" id="IPR021151">
    <property type="entry name" value="GINS_A"/>
</dbReference>
<dbReference type="GO" id="GO:0000811">
    <property type="term" value="C:GINS complex"/>
    <property type="evidence" value="ECO:0007669"/>
    <property type="project" value="TreeGrafter"/>
</dbReference>
<dbReference type="PROSITE" id="PS51419">
    <property type="entry name" value="RAB"/>
    <property type="match status" value="1"/>
</dbReference>
<dbReference type="SMART" id="SM00175">
    <property type="entry name" value="RAB"/>
    <property type="match status" value="1"/>
</dbReference>
<evidence type="ECO:0000259" key="6">
    <source>
        <dbReference type="Pfam" id="PF05916"/>
    </source>
</evidence>
<dbReference type="InterPro" id="IPR027417">
    <property type="entry name" value="P-loop_NTPase"/>
</dbReference>
<evidence type="ECO:0000313" key="8">
    <source>
        <dbReference type="EMBL" id="VFQ78909.1"/>
    </source>
</evidence>
<dbReference type="InterPro" id="IPR036224">
    <property type="entry name" value="GINS_bundle-like_dom_sf"/>
</dbReference>
<feature type="domain" description="GINS subunit" evidence="6">
    <location>
        <begin position="116"/>
        <end position="211"/>
    </location>
</feature>
<keyword evidence="4" id="KW-0235">DNA replication</keyword>
<accession>A0A484LRQ6</accession>
<dbReference type="AlphaFoldDB" id="A0A484LRQ6"/>
<gene>
    <name evidence="8" type="ORF">CCAM_LOCUS20685</name>
</gene>
<dbReference type="SUPFAM" id="SSF158573">
    <property type="entry name" value="GINS helical bundle-like"/>
    <property type="match status" value="1"/>
</dbReference>
<dbReference type="PANTHER" id="PTHR22768:SF0">
    <property type="entry name" value="DNA REPLICATION COMPLEX GINS PROTEIN PSF3"/>
    <property type="match status" value="1"/>
</dbReference>
<evidence type="ECO:0000256" key="3">
    <source>
        <dbReference type="ARBA" id="ARBA00006343"/>
    </source>
</evidence>
<dbReference type="Pfam" id="PF00071">
    <property type="entry name" value="Ras"/>
    <property type="match status" value="1"/>
</dbReference>
<dbReference type="Gene3D" id="1.20.58.2050">
    <property type="match status" value="1"/>
</dbReference>
<keyword evidence="5" id="KW-0539">Nucleus</keyword>
<evidence type="ECO:0000256" key="2">
    <source>
        <dbReference type="ARBA" id="ARBA00004474"/>
    </source>
</evidence>
<evidence type="ECO:0000256" key="4">
    <source>
        <dbReference type="ARBA" id="ARBA00022705"/>
    </source>
</evidence>
<dbReference type="OrthoDB" id="10251744at2759"/>
<keyword evidence="9" id="KW-1185">Reference proteome</keyword>
<evidence type="ECO:0000313" key="9">
    <source>
        <dbReference type="Proteomes" id="UP000595140"/>
    </source>
</evidence>
<dbReference type="InterPro" id="IPR010492">
    <property type="entry name" value="GINS_Psf3"/>
</dbReference>
<dbReference type="SUPFAM" id="SSF52540">
    <property type="entry name" value="P-loop containing nucleoside triphosphate hydrolases"/>
    <property type="match status" value="1"/>
</dbReference>
<dbReference type="GO" id="GO:0005525">
    <property type="term" value="F:GTP binding"/>
    <property type="evidence" value="ECO:0007669"/>
    <property type="project" value="InterPro"/>
</dbReference>
<comment type="similarity">
    <text evidence="3">Belongs to the GINS3/PSF3 family.</text>
</comment>
<dbReference type="Pfam" id="PF05916">
    <property type="entry name" value="Sld5"/>
    <property type="match status" value="1"/>
</dbReference>
<name>A0A484LRQ6_9ASTE</name>
<protein>
    <submittedName>
        <fullName evidence="8">Uncharacterized protein</fullName>
    </submittedName>
</protein>
<dbReference type="Pfam" id="PF22466">
    <property type="entry name" value="PSF3_N"/>
    <property type="match status" value="1"/>
</dbReference>
<evidence type="ECO:0000256" key="1">
    <source>
        <dbReference type="ARBA" id="ARBA00004123"/>
    </source>
</evidence>
<dbReference type="GO" id="GO:0009536">
    <property type="term" value="C:plastid"/>
    <property type="evidence" value="ECO:0007669"/>
    <property type="project" value="UniProtKB-SubCell"/>
</dbReference>
<dbReference type="PANTHER" id="PTHR22768">
    <property type="entry name" value="DNA REPLICATION COMPLEX GINS PROTEIN PSF3"/>
    <property type="match status" value="1"/>
</dbReference>
<evidence type="ECO:0000256" key="5">
    <source>
        <dbReference type="ARBA" id="ARBA00023242"/>
    </source>
</evidence>
<dbReference type="EMBL" id="OOIL02001879">
    <property type="protein sequence ID" value="VFQ78909.1"/>
    <property type="molecule type" value="Genomic_DNA"/>
</dbReference>
<dbReference type="InterPro" id="IPR038437">
    <property type="entry name" value="GINS_Psf3_sf"/>
</dbReference>
<dbReference type="CDD" id="cd21693">
    <property type="entry name" value="GINS_B_Psf3"/>
    <property type="match status" value="1"/>
</dbReference>
<evidence type="ECO:0000259" key="7">
    <source>
        <dbReference type="Pfam" id="PF22466"/>
    </source>
</evidence>
<proteinExistence type="inferred from homology"/>
<feature type="domain" description="DNA replication complex GINS protein PSF3 N-terminal" evidence="7">
    <location>
        <begin position="51"/>
        <end position="102"/>
    </location>
</feature>
<reference evidence="8 9" key="1">
    <citation type="submission" date="2018-04" db="EMBL/GenBank/DDBJ databases">
        <authorList>
            <person name="Vogel A."/>
        </authorList>
    </citation>
    <scope>NUCLEOTIDE SEQUENCE [LARGE SCALE GENOMIC DNA]</scope>
</reference>
<dbReference type="PRINTS" id="PR00449">
    <property type="entry name" value="RASTRNSFRMNG"/>
</dbReference>
<dbReference type="GO" id="GO:1902975">
    <property type="term" value="P:mitotic DNA replication initiation"/>
    <property type="evidence" value="ECO:0007669"/>
    <property type="project" value="TreeGrafter"/>
</dbReference>
<comment type="subcellular location">
    <subcellularLocation>
        <location evidence="1">Nucleus</location>
    </subcellularLocation>
    <subcellularLocation>
        <location evidence="2">Plastid</location>
    </subcellularLocation>
</comment>
<sequence>MFSRFTRNEFSLESRSTIGVEFATRTARVGDQVVKAQIWDTAGQERMTNYYDIDDILAEEELVRAVFQRTASGVGIFECSDDTDKVEPGTEVEMPFWLACDLLAKEAVRIIVPSCFDTKTKDEIGADAAHVDLRGRCTFFYEFGCKIARLIDDKTIGPLLLVAFRARYKEVLIKAFTAASTVAIKQLPLLTQEEMKLFEAGQSSTMAFKKWRMGGPRMQKAHVLGRTRKRKPT</sequence>
<dbReference type="Proteomes" id="UP000595140">
    <property type="component" value="Unassembled WGS sequence"/>
</dbReference>
<organism evidence="8 9">
    <name type="scientific">Cuscuta campestris</name>
    <dbReference type="NCBI Taxonomy" id="132261"/>
    <lineage>
        <taxon>Eukaryota</taxon>
        <taxon>Viridiplantae</taxon>
        <taxon>Streptophyta</taxon>
        <taxon>Embryophyta</taxon>
        <taxon>Tracheophyta</taxon>
        <taxon>Spermatophyta</taxon>
        <taxon>Magnoliopsida</taxon>
        <taxon>eudicotyledons</taxon>
        <taxon>Gunneridae</taxon>
        <taxon>Pentapetalae</taxon>
        <taxon>asterids</taxon>
        <taxon>lamiids</taxon>
        <taxon>Solanales</taxon>
        <taxon>Convolvulaceae</taxon>
        <taxon>Cuscuteae</taxon>
        <taxon>Cuscuta</taxon>
        <taxon>Cuscuta subgen. Grammica</taxon>
        <taxon>Cuscuta sect. Cleistogrammica</taxon>
    </lineage>
</organism>
<dbReference type="GO" id="GO:0003924">
    <property type="term" value="F:GTPase activity"/>
    <property type="evidence" value="ECO:0007669"/>
    <property type="project" value="InterPro"/>
</dbReference>
<dbReference type="InterPro" id="IPR055221">
    <property type="entry name" value="PSF3_N"/>
</dbReference>
<dbReference type="CDD" id="cd11713">
    <property type="entry name" value="GINS_A_psf3"/>
    <property type="match status" value="1"/>
</dbReference>
<dbReference type="InterPro" id="IPR001806">
    <property type="entry name" value="Small_GTPase"/>
</dbReference>
<dbReference type="SUPFAM" id="SSF160059">
    <property type="entry name" value="PriA/YqbF domain"/>
    <property type="match status" value="1"/>
</dbReference>